<sequence>MIKMDSSSSYNKLMIRNKMNDKYFFIFILSIFGLCIFYDECKTKPLCFHCVDDGYIPHKYHIDLHFVTTSKQPPNT</sequence>
<dbReference type="EMBL" id="ASGP02000003">
    <property type="protein sequence ID" value="KAH9518046.1"/>
    <property type="molecule type" value="Genomic_DNA"/>
</dbReference>
<evidence type="ECO:0000256" key="1">
    <source>
        <dbReference type="SAM" id="Phobius"/>
    </source>
</evidence>
<name>A0A922I0T7_DERFA</name>
<dbReference type="AlphaFoldDB" id="A0A922I0T7"/>
<reference evidence="2" key="1">
    <citation type="submission" date="2013-05" db="EMBL/GenBank/DDBJ databases">
        <authorList>
            <person name="Yim A.K.Y."/>
            <person name="Chan T.F."/>
            <person name="Ji K.M."/>
            <person name="Liu X.Y."/>
            <person name="Zhou J.W."/>
            <person name="Li R.Q."/>
            <person name="Yang K.Y."/>
            <person name="Li J."/>
            <person name="Li M."/>
            <person name="Law P.T.W."/>
            <person name="Wu Y.L."/>
            <person name="Cai Z.L."/>
            <person name="Qin H."/>
            <person name="Bao Y."/>
            <person name="Leung R.K.K."/>
            <person name="Ng P.K.S."/>
            <person name="Zou J."/>
            <person name="Zhong X.J."/>
            <person name="Ran P.X."/>
            <person name="Zhong N.S."/>
            <person name="Liu Z.G."/>
            <person name="Tsui S.K.W."/>
        </authorList>
    </citation>
    <scope>NUCLEOTIDE SEQUENCE</scope>
    <source>
        <strain evidence="2">Derf</strain>
        <tissue evidence="2">Whole organism</tissue>
    </source>
</reference>
<keyword evidence="3" id="KW-1185">Reference proteome</keyword>
<evidence type="ECO:0000313" key="3">
    <source>
        <dbReference type="Proteomes" id="UP000790347"/>
    </source>
</evidence>
<keyword evidence="1" id="KW-0812">Transmembrane</keyword>
<evidence type="ECO:0000313" key="2">
    <source>
        <dbReference type="EMBL" id="KAH9518046.1"/>
    </source>
</evidence>
<protein>
    <submittedName>
        <fullName evidence="2">Uncharacterized protein</fullName>
    </submittedName>
</protein>
<gene>
    <name evidence="2" type="ORF">DERF_008649</name>
</gene>
<keyword evidence="1" id="KW-1133">Transmembrane helix</keyword>
<reference evidence="2" key="2">
    <citation type="journal article" date="2022" name="Res Sq">
        <title>Comparative Genomics Reveals Insights into the Divergent Evolution of Astigmatic Mites and Household Pest Adaptations.</title>
        <authorList>
            <person name="Xiong Q."/>
            <person name="Wan A.T.-Y."/>
            <person name="Liu X.-Y."/>
            <person name="Fung C.S.-H."/>
            <person name="Xiao X."/>
            <person name="Malainual N."/>
            <person name="Hou J."/>
            <person name="Wang L."/>
            <person name="Wang M."/>
            <person name="Yang K."/>
            <person name="Cui Y."/>
            <person name="Leung E."/>
            <person name="Nong W."/>
            <person name="Shin S.-K."/>
            <person name="Au S."/>
            <person name="Jeong K.Y."/>
            <person name="Chew F.T."/>
            <person name="Hui J."/>
            <person name="Leung T.F."/>
            <person name="Tungtrongchitr A."/>
            <person name="Zhong N."/>
            <person name="Liu Z."/>
            <person name="Tsui S."/>
        </authorList>
    </citation>
    <scope>NUCLEOTIDE SEQUENCE</scope>
    <source>
        <strain evidence="2">Derf</strain>
        <tissue evidence="2">Whole organism</tissue>
    </source>
</reference>
<accession>A0A922I0T7</accession>
<keyword evidence="1" id="KW-0472">Membrane</keyword>
<dbReference type="Proteomes" id="UP000790347">
    <property type="component" value="Unassembled WGS sequence"/>
</dbReference>
<comment type="caution">
    <text evidence="2">The sequence shown here is derived from an EMBL/GenBank/DDBJ whole genome shotgun (WGS) entry which is preliminary data.</text>
</comment>
<organism evidence="2 3">
    <name type="scientific">Dermatophagoides farinae</name>
    <name type="common">American house dust mite</name>
    <dbReference type="NCBI Taxonomy" id="6954"/>
    <lineage>
        <taxon>Eukaryota</taxon>
        <taxon>Metazoa</taxon>
        <taxon>Ecdysozoa</taxon>
        <taxon>Arthropoda</taxon>
        <taxon>Chelicerata</taxon>
        <taxon>Arachnida</taxon>
        <taxon>Acari</taxon>
        <taxon>Acariformes</taxon>
        <taxon>Sarcoptiformes</taxon>
        <taxon>Astigmata</taxon>
        <taxon>Psoroptidia</taxon>
        <taxon>Analgoidea</taxon>
        <taxon>Pyroglyphidae</taxon>
        <taxon>Dermatophagoidinae</taxon>
        <taxon>Dermatophagoides</taxon>
    </lineage>
</organism>
<proteinExistence type="predicted"/>
<feature type="transmembrane region" description="Helical" evidence="1">
    <location>
        <begin position="21"/>
        <end position="39"/>
    </location>
</feature>